<gene>
    <name evidence="2" type="ORF">ECPE_LOCUS312</name>
</gene>
<protein>
    <submittedName>
        <fullName evidence="4">DUF126 domain-containing protein</fullName>
    </submittedName>
</protein>
<dbReference type="WBParaSite" id="ECPE_0000031101-mRNA-1">
    <property type="protein sequence ID" value="ECPE_0000031101-mRNA-1"/>
    <property type="gene ID" value="ECPE_0000031101"/>
</dbReference>
<reference evidence="4" key="1">
    <citation type="submission" date="2016-06" db="UniProtKB">
        <authorList>
            <consortium name="WormBaseParasite"/>
        </authorList>
    </citation>
    <scope>IDENTIFICATION</scope>
</reference>
<evidence type="ECO:0000313" key="3">
    <source>
        <dbReference type="Proteomes" id="UP000272942"/>
    </source>
</evidence>
<evidence type="ECO:0000313" key="4">
    <source>
        <dbReference type="WBParaSite" id="ECPE_0000031101-mRNA-1"/>
    </source>
</evidence>
<dbReference type="Gene3D" id="2.130.10.10">
    <property type="entry name" value="YVTN repeat-like/Quinoprotein amine dehydrogenase"/>
    <property type="match status" value="1"/>
</dbReference>
<dbReference type="EMBL" id="UZAN01000991">
    <property type="protein sequence ID" value="VDP21389.1"/>
    <property type="molecule type" value="Genomic_DNA"/>
</dbReference>
<sequence>MTTEFIHGFGYPIYATGCVGRHAVAVAGGGGAAKTGVPNRIDIVDIRNDPKMPVPMAEICGGLDTGTEAVMSLAVSDVAGSGSLFTSLEGRMCVEYSAAPKSIPVDSPNWTTSSGNPDRSGLHSDAGPQNDVRSGRSVRKRKALPLPDP</sequence>
<organism evidence="4">
    <name type="scientific">Echinostoma caproni</name>
    <dbReference type="NCBI Taxonomy" id="27848"/>
    <lineage>
        <taxon>Eukaryota</taxon>
        <taxon>Metazoa</taxon>
        <taxon>Spiralia</taxon>
        <taxon>Lophotrochozoa</taxon>
        <taxon>Platyhelminthes</taxon>
        <taxon>Trematoda</taxon>
        <taxon>Digenea</taxon>
        <taxon>Plagiorchiida</taxon>
        <taxon>Echinostomata</taxon>
        <taxon>Echinostomatoidea</taxon>
        <taxon>Echinostomatidae</taxon>
        <taxon>Echinostoma</taxon>
    </lineage>
</organism>
<dbReference type="InterPro" id="IPR015943">
    <property type="entry name" value="WD40/YVTN_repeat-like_dom_sf"/>
</dbReference>
<proteinExistence type="predicted"/>
<reference evidence="2 3" key="2">
    <citation type="submission" date="2018-11" db="EMBL/GenBank/DDBJ databases">
        <authorList>
            <consortium name="Pathogen Informatics"/>
        </authorList>
    </citation>
    <scope>NUCLEOTIDE SEQUENCE [LARGE SCALE GENOMIC DNA]</scope>
    <source>
        <strain evidence="2 3">Egypt</strain>
    </source>
</reference>
<name>A0A183A027_9TREM</name>
<feature type="compositionally biased region" description="Polar residues" evidence="1">
    <location>
        <begin position="108"/>
        <end position="117"/>
    </location>
</feature>
<feature type="region of interest" description="Disordered" evidence="1">
    <location>
        <begin position="103"/>
        <end position="149"/>
    </location>
</feature>
<evidence type="ECO:0000313" key="2">
    <source>
        <dbReference type="EMBL" id="VDP21389.1"/>
    </source>
</evidence>
<dbReference type="AlphaFoldDB" id="A0A183A027"/>
<keyword evidence="3" id="KW-1185">Reference proteome</keyword>
<evidence type="ECO:0000256" key="1">
    <source>
        <dbReference type="SAM" id="MobiDB-lite"/>
    </source>
</evidence>
<dbReference type="Proteomes" id="UP000272942">
    <property type="component" value="Unassembled WGS sequence"/>
</dbReference>
<accession>A0A183A027</accession>